<dbReference type="InterPro" id="IPR002885">
    <property type="entry name" value="PPR_rpt"/>
</dbReference>
<dbReference type="PANTHER" id="PTHR47926:SF347">
    <property type="entry name" value="PENTATRICOPEPTIDE REPEAT-CONTAINING PROTEIN"/>
    <property type="match status" value="1"/>
</dbReference>
<dbReference type="Gramene" id="PRQ29503">
    <property type="protein sequence ID" value="PRQ29503"/>
    <property type="gene ID" value="RchiOBHm_Chr5g0014581"/>
</dbReference>
<keyword evidence="4" id="KW-1185">Reference proteome</keyword>
<dbReference type="Proteomes" id="UP000238479">
    <property type="component" value="Chromosome 5"/>
</dbReference>
<dbReference type="Gene3D" id="1.25.40.10">
    <property type="entry name" value="Tetratricopeptide repeat domain"/>
    <property type="match status" value="4"/>
</dbReference>
<dbReference type="NCBIfam" id="TIGR00756">
    <property type="entry name" value="PPR"/>
    <property type="match status" value="5"/>
</dbReference>
<name>A0A2P6Q5Q0_ROSCH</name>
<evidence type="ECO:0000313" key="4">
    <source>
        <dbReference type="Proteomes" id="UP000238479"/>
    </source>
</evidence>
<comment type="caution">
    <text evidence="3">The sequence shown here is derived from an EMBL/GenBank/DDBJ whole genome shotgun (WGS) entry which is preliminary data.</text>
</comment>
<evidence type="ECO:0000256" key="1">
    <source>
        <dbReference type="ARBA" id="ARBA00022737"/>
    </source>
</evidence>
<dbReference type="AlphaFoldDB" id="A0A2P6Q5Q0"/>
<feature type="repeat" description="PPR" evidence="2">
    <location>
        <begin position="217"/>
        <end position="247"/>
    </location>
</feature>
<dbReference type="EMBL" id="PDCK01000043">
    <property type="protein sequence ID" value="PRQ29503.1"/>
    <property type="molecule type" value="Genomic_DNA"/>
</dbReference>
<dbReference type="InterPro" id="IPR011990">
    <property type="entry name" value="TPR-like_helical_dom_sf"/>
</dbReference>
<dbReference type="FunFam" id="1.25.40.10:FF:000343">
    <property type="entry name" value="Pentatricopeptide repeat-containing protein At3g58590"/>
    <property type="match status" value="1"/>
</dbReference>
<dbReference type="OrthoDB" id="1853968at2759"/>
<gene>
    <name evidence="3" type="ORF">RchiOBHm_Chr5g0014581</name>
</gene>
<dbReference type="Pfam" id="PF20431">
    <property type="entry name" value="E_motif"/>
    <property type="match status" value="1"/>
</dbReference>
<feature type="repeat" description="PPR" evidence="2">
    <location>
        <begin position="452"/>
        <end position="486"/>
    </location>
</feature>
<dbReference type="Pfam" id="PF01535">
    <property type="entry name" value="PPR"/>
    <property type="match status" value="5"/>
</dbReference>
<dbReference type="InterPro" id="IPR046848">
    <property type="entry name" value="E_motif"/>
</dbReference>
<dbReference type="GO" id="GO:0009451">
    <property type="term" value="P:RNA modification"/>
    <property type="evidence" value="ECO:0007669"/>
    <property type="project" value="InterPro"/>
</dbReference>
<accession>A0A2P6Q5Q0</accession>
<feature type="repeat" description="PPR" evidence="2">
    <location>
        <begin position="79"/>
        <end position="113"/>
    </location>
</feature>
<dbReference type="OMA" id="VSYAKCG"/>
<feature type="repeat" description="PPR" evidence="2">
    <location>
        <begin position="349"/>
        <end position="383"/>
    </location>
</feature>
<dbReference type="GO" id="GO:0003723">
    <property type="term" value="F:RNA binding"/>
    <property type="evidence" value="ECO:0007669"/>
    <property type="project" value="InterPro"/>
</dbReference>
<evidence type="ECO:0000313" key="3">
    <source>
        <dbReference type="EMBL" id="PRQ29503.1"/>
    </source>
</evidence>
<dbReference type="SMR" id="A0A2P6Q5Q0"/>
<keyword evidence="1" id="KW-0677">Repeat</keyword>
<dbReference type="PROSITE" id="PS51375">
    <property type="entry name" value="PPR"/>
    <property type="match status" value="5"/>
</dbReference>
<dbReference type="Pfam" id="PF13041">
    <property type="entry name" value="PPR_2"/>
    <property type="match status" value="2"/>
</dbReference>
<dbReference type="InterPro" id="IPR046960">
    <property type="entry name" value="PPR_At4g14850-like_plant"/>
</dbReference>
<dbReference type="FunFam" id="1.25.40.10:FF:000366">
    <property type="entry name" value="Pentatricopeptide (PPR) repeat-containing protein"/>
    <property type="match status" value="1"/>
</dbReference>
<evidence type="ECO:0000256" key="2">
    <source>
        <dbReference type="PROSITE-ProRule" id="PRU00708"/>
    </source>
</evidence>
<sequence length="672" mass="75100">MLLKSLHFPATKTRRALSTLPSLLNLCTQPKTLHQLHARYILHGLHQDPYLSSQLIHRYADLGLPSLSRQVLNSIADPTPLHYTPILRTLSNSGEFESTLLVYDEMVMKGMYPDGDTYPSVLRSCSRFSDARIGARVHGHVVKLGFDSCHILGYALIDMYRNYGDFENEGKVFDEMPLYRFDSVTVVNWLRLSVDLNSLKAGRAVHCVAVVTNLCGDLSVNTALLSMYAKLGELDSAELVFDEMPERDCVVWNIMISGYSRNGKPKESLELLRFMGRSGVGADLFTAIPAISSIARLRATELGRQMHAHVIRNGSDYQVSVHNSLIDMYCECNRLSYARKVFDLVTDKTVVSWSAMIKGYVTHDQSLEALTLFSEMKCDGVRVDFITVINILPACVSLGALENVKYFHGYSMKLSLNSLSSVNTAFLVSYAKCGCIEMARKLFDEENINEKDVITWNSMIGAYAKHGDWYGSFELYNQMKELSIKPDQVTFLGLLTACVNAGLVQEGKNCFKEMIDIYGYKPSQEHYGCMADLLGRAGQVNEASELIKSMPLKPDARVWGPLLSACKLHSDTGVADFAAEKLITIEPNNAGNLILLANIKAAAGKWDEVAKIRRSLRDMGLKKTPGCSWVEINGRRHEFRVADQSHPRSDGIYAMLRNLELESKEANIHINV</sequence>
<organism evidence="3 4">
    <name type="scientific">Rosa chinensis</name>
    <name type="common">China rose</name>
    <dbReference type="NCBI Taxonomy" id="74649"/>
    <lineage>
        <taxon>Eukaryota</taxon>
        <taxon>Viridiplantae</taxon>
        <taxon>Streptophyta</taxon>
        <taxon>Embryophyta</taxon>
        <taxon>Tracheophyta</taxon>
        <taxon>Spermatophyta</taxon>
        <taxon>Magnoliopsida</taxon>
        <taxon>eudicotyledons</taxon>
        <taxon>Gunneridae</taxon>
        <taxon>Pentapetalae</taxon>
        <taxon>rosids</taxon>
        <taxon>fabids</taxon>
        <taxon>Rosales</taxon>
        <taxon>Rosaceae</taxon>
        <taxon>Rosoideae</taxon>
        <taxon>Rosoideae incertae sedis</taxon>
        <taxon>Rosa</taxon>
    </lineage>
</organism>
<dbReference type="FunFam" id="1.25.40.10:FF:000073">
    <property type="entry name" value="Pentatricopeptide repeat-containing protein chloroplastic"/>
    <property type="match status" value="1"/>
</dbReference>
<protein>
    <submittedName>
        <fullName evidence="3">Putative tetratricopeptide-like helical domain-containing protein</fullName>
    </submittedName>
</protein>
<feature type="repeat" description="PPR" evidence="2">
    <location>
        <begin position="248"/>
        <end position="282"/>
    </location>
</feature>
<proteinExistence type="predicted"/>
<dbReference type="PANTHER" id="PTHR47926">
    <property type="entry name" value="PENTATRICOPEPTIDE REPEAT-CONTAINING PROTEIN"/>
    <property type="match status" value="1"/>
</dbReference>
<dbReference type="FunFam" id="1.25.40.10:FF:000031">
    <property type="entry name" value="Pentatricopeptide repeat-containing protein mitochondrial"/>
    <property type="match status" value="1"/>
</dbReference>
<reference evidence="3 4" key="1">
    <citation type="journal article" date="2018" name="Nat. Genet.">
        <title>The Rosa genome provides new insights in the design of modern roses.</title>
        <authorList>
            <person name="Bendahmane M."/>
        </authorList>
    </citation>
    <scope>NUCLEOTIDE SEQUENCE [LARGE SCALE GENOMIC DNA]</scope>
    <source>
        <strain evidence="4">cv. Old Blush</strain>
    </source>
</reference>
<dbReference type="SUPFAM" id="SSF48452">
    <property type="entry name" value="TPR-like"/>
    <property type="match status" value="1"/>
</dbReference>